<evidence type="ECO:0000256" key="1">
    <source>
        <dbReference type="SAM" id="MobiDB-lite"/>
    </source>
</evidence>
<feature type="region of interest" description="Disordered" evidence="1">
    <location>
        <begin position="43"/>
        <end position="76"/>
    </location>
</feature>
<dbReference type="NCBIfam" id="TIGR01615">
    <property type="entry name" value="A_thal_3542"/>
    <property type="match status" value="1"/>
</dbReference>
<dbReference type="PANTHER" id="PTHR31579">
    <property type="entry name" value="OS03G0796600 PROTEIN"/>
    <property type="match status" value="1"/>
</dbReference>
<comment type="caution">
    <text evidence="2">The sequence shown here is derived from an EMBL/GenBank/DDBJ whole genome shotgun (WGS) entry which is preliminary data.</text>
</comment>
<dbReference type="InterPro" id="IPR006502">
    <property type="entry name" value="PDDEXK-like"/>
</dbReference>
<evidence type="ECO:0000313" key="3">
    <source>
        <dbReference type="Proteomes" id="UP001159364"/>
    </source>
</evidence>
<evidence type="ECO:0000313" key="2">
    <source>
        <dbReference type="EMBL" id="KAJ8761648.1"/>
    </source>
</evidence>
<reference evidence="2 3" key="1">
    <citation type="submission" date="2021-09" db="EMBL/GenBank/DDBJ databases">
        <title>Genomic insights and catalytic innovation underlie evolution of tropane alkaloids biosynthesis.</title>
        <authorList>
            <person name="Wang Y.-J."/>
            <person name="Tian T."/>
            <person name="Huang J.-P."/>
            <person name="Huang S.-X."/>
        </authorList>
    </citation>
    <scope>NUCLEOTIDE SEQUENCE [LARGE SCALE GENOMIC DNA]</scope>
    <source>
        <strain evidence="2">KIB-2018</strain>
        <tissue evidence="2">Leaf</tissue>
    </source>
</reference>
<proteinExistence type="predicted"/>
<gene>
    <name evidence="2" type="ORF">K2173_004424</name>
</gene>
<dbReference type="AlphaFoldDB" id="A0AAV8T620"/>
<protein>
    <submittedName>
        <fullName evidence="2">Uncharacterized protein</fullName>
    </submittedName>
</protein>
<dbReference type="Proteomes" id="UP001159364">
    <property type="component" value="Linkage Group LG06"/>
</dbReference>
<dbReference type="Pfam" id="PF04720">
    <property type="entry name" value="PDDEXK_6"/>
    <property type="match status" value="1"/>
</dbReference>
<accession>A0AAV8T620</accession>
<feature type="compositionally biased region" description="Acidic residues" evidence="1">
    <location>
        <begin position="52"/>
        <end position="68"/>
    </location>
</feature>
<dbReference type="PANTHER" id="PTHR31579:SF2">
    <property type="entry name" value="DUF506 FAMILY PROTEIN"/>
    <property type="match status" value="1"/>
</dbReference>
<organism evidence="2 3">
    <name type="scientific">Erythroxylum novogranatense</name>
    <dbReference type="NCBI Taxonomy" id="1862640"/>
    <lineage>
        <taxon>Eukaryota</taxon>
        <taxon>Viridiplantae</taxon>
        <taxon>Streptophyta</taxon>
        <taxon>Embryophyta</taxon>
        <taxon>Tracheophyta</taxon>
        <taxon>Spermatophyta</taxon>
        <taxon>Magnoliopsida</taxon>
        <taxon>eudicotyledons</taxon>
        <taxon>Gunneridae</taxon>
        <taxon>Pentapetalae</taxon>
        <taxon>rosids</taxon>
        <taxon>fabids</taxon>
        <taxon>Malpighiales</taxon>
        <taxon>Erythroxylaceae</taxon>
        <taxon>Erythroxylum</taxon>
    </lineage>
</organism>
<name>A0AAV8T620_9ROSI</name>
<sequence>MPSARIRNPFDQRKLMYSGGGSDHNDQIAASLSAMVFGFLEDGEGSSPADLSNEDFDRNEELDEELEEGKENNEGLEEHKSFWENQHQLLQATLCRTTSLESRIRSITKETIKELQMAGTICECGRPVTDGCRNCLMREVSGRLSSAGYNCAICKTKWRSSPDIPSGEHTFLDLIDNSSSKKGEVRIIIELHFQAEFEMAKASQEYNRLVHRLPEVFVGKVERLNNVIKILCLAAKKCMKEKKMHLGPWRKQRYMQAKWLSSCERTAPMPPLSVGHSGRSPKPRASMLTVDLRDMLSNMHCTAVAVV</sequence>
<dbReference type="EMBL" id="JAIWQS010000006">
    <property type="protein sequence ID" value="KAJ8761648.1"/>
    <property type="molecule type" value="Genomic_DNA"/>
</dbReference>
<keyword evidence="3" id="KW-1185">Reference proteome</keyword>